<reference evidence="3 4" key="1">
    <citation type="submission" date="2019-07" db="EMBL/GenBank/DDBJ databases">
        <title>Description of 53C-WASEF.</title>
        <authorList>
            <person name="Pitt A."/>
            <person name="Hahn M.W."/>
        </authorList>
    </citation>
    <scope>NUCLEOTIDE SEQUENCE [LARGE SCALE GENOMIC DNA]</scope>
    <source>
        <strain evidence="3 4">53C-WASEF</strain>
    </source>
</reference>
<dbReference type="AlphaFoldDB" id="A0A556QNB8"/>
<evidence type="ECO:0000259" key="2">
    <source>
        <dbReference type="Pfam" id="PF25275"/>
    </source>
</evidence>
<keyword evidence="1" id="KW-0732">Signal</keyword>
<proteinExistence type="predicted"/>
<evidence type="ECO:0000313" key="4">
    <source>
        <dbReference type="Proteomes" id="UP000315648"/>
    </source>
</evidence>
<accession>A0A556QNB8</accession>
<dbReference type="SUPFAM" id="SSF52266">
    <property type="entry name" value="SGNH hydrolase"/>
    <property type="match status" value="1"/>
</dbReference>
<comment type="caution">
    <text evidence="3">The sequence shown here is derived from an EMBL/GenBank/DDBJ whole genome shotgun (WGS) entry which is preliminary data.</text>
</comment>
<evidence type="ECO:0000256" key="1">
    <source>
        <dbReference type="SAM" id="SignalP"/>
    </source>
</evidence>
<protein>
    <recommendedName>
        <fullName evidence="2">Golvesin/Xly CBD-like domain-containing protein</fullName>
    </recommendedName>
</protein>
<feature type="domain" description="Golvesin/Xly CBD-like" evidence="2">
    <location>
        <begin position="452"/>
        <end position="581"/>
    </location>
</feature>
<dbReference type="RefSeq" id="WP_144228489.1">
    <property type="nucleotide sequence ID" value="NZ_CBCRVV010000001.1"/>
</dbReference>
<dbReference type="InterPro" id="IPR033803">
    <property type="entry name" value="CBD-like_Golvesin-Xly"/>
</dbReference>
<dbReference type="GO" id="GO:0016788">
    <property type="term" value="F:hydrolase activity, acting on ester bonds"/>
    <property type="evidence" value="ECO:0007669"/>
    <property type="project" value="UniProtKB-ARBA"/>
</dbReference>
<dbReference type="Gene3D" id="3.40.50.1110">
    <property type="entry name" value="SGNH hydrolase"/>
    <property type="match status" value="1"/>
</dbReference>
<keyword evidence="4" id="KW-1185">Reference proteome</keyword>
<evidence type="ECO:0000313" key="3">
    <source>
        <dbReference type="EMBL" id="TSJ78148.1"/>
    </source>
</evidence>
<feature type="chain" id="PRO_5022078719" description="Golvesin/Xly CBD-like domain-containing protein" evidence="1">
    <location>
        <begin position="28"/>
        <end position="760"/>
    </location>
</feature>
<name>A0A556QNB8_9BACT</name>
<dbReference type="EMBL" id="VMBG01000001">
    <property type="protein sequence ID" value="TSJ78148.1"/>
    <property type="molecule type" value="Genomic_DNA"/>
</dbReference>
<dbReference type="OrthoDB" id="174637at2"/>
<organism evidence="3 4">
    <name type="scientific">Rariglobus hedericola</name>
    <dbReference type="NCBI Taxonomy" id="2597822"/>
    <lineage>
        <taxon>Bacteria</taxon>
        <taxon>Pseudomonadati</taxon>
        <taxon>Verrucomicrobiota</taxon>
        <taxon>Opitutia</taxon>
        <taxon>Opitutales</taxon>
        <taxon>Opitutaceae</taxon>
        <taxon>Rariglobus</taxon>
    </lineage>
</organism>
<dbReference type="Proteomes" id="UP000315648">
    <property type="component" value="Unassembled WGS sequence"/>
</dbReference>
<dbReference type="InterPro" id="IPR036514">
    <property type="entry name" value="SGNH_hydro_sf"/>
</dbReference>
<dbReference type="Pfam" id="PF25275">
    <property type="entry name" value="Golvesin_C"/>
    <property type="match status" value="1"/>
</dbReference>
<sequence length="760" mass="79969">MKSPASFFRLTAITVFLGMVATPFTHAVEPVRVVATGGRIASNFYTPAIANTSFRHRSPHKLGGPVAEIQIGFMDWMYPYDAETPNATNDVTISHAWLERASTGQRVPLTFSGSRTLVLPMNSTTPFWLSDAIPSSTWTGATPARDEVFWLHIRGSIPTGGKIPSGTPTTYSGSKFVVYPPANDPGTFDTAGPIPAITGGSTRPAGLPVVFLGRYTTPGHLAVIGIGDSILDGTGDLTNPVPAISGYGFFNRAAVDSAGANAIATFNLTRHGQTAANFVNPARQQRQTHFLPFANVVVEEYGTNDLGSGGTGDATAIGTRTESIWTMARNAGVQKIIRTKLMPRTSSTDSWATLAGQTPLPNWGAGGKRDAINDNFSTDLADGKIDVLLDTFAAIATPSDNTRWLTNGAAKYTTTDGAHVSPAGNALLAAPLRAALLSLTVDAPTTPTLTEVIIDNLDATPLFTKSAGWTTGSATGQHSSNYFHDGDTRDGTRTALFTPPFPATGNYIVTVNWVPNANRASNTPIDVIHAGGITPFTIDQKSGGAWHPLGVFTFSPNSNHGVFIDNAGTNGYVIADAVKFTPSIPGAPGNSVTSQSWTSAPWNAVNGGTSFAASINPDGTPATLTFAAPKTGVNVNTPSAPDFAPAVTSFFGFEGSGFGVGNSGLGRFERGESFTITAARAFVLQKITWWEFNGDEVVHLRWTQNGVVQQQLFPVNASAHVFTGVHADANTPVVITNVSPTGALLSGRLRINQITTAFIQ</sequence>
<feature type="signal peptide" evidence="1">
    <location>
        <begin position="1"/>
        <end position="27"/>
    </location>
</feature>
<gene>
    <name evidence="3" type="ORF">FPL22_02230</name>
</gene>